<dbReference type="PROSITE" id="PS50181">
    <property type="entry name" value="FBOX"/>
    <property type="match status" value="1"/>
</dbReference>
<evidence type="ECO:0000259" key="1">
    <source>
        <dbReference type="PROSITE" id="PS50181"/>
    </source>
</evidence>
<proteinExistence type="predicted"/>
<dbReference type="InterPro" id="IPR006527">
    <property type="entry name" value="F-box-assoc_dom_typ1"/>
</dbReference>
<dbReference type="CDD" id="cd22157">
    <property type="entry name" value="F-box_AtFBW1-like"/>
    <property type="match status" value="1"/>
</dbReference>
<dbReference type="SUPFAM" id="SSF81383">
    <property type="entry name" value="F-box domain"/>
    <property type="match status" value="1"/>
</dbReference>
<dbReference type="Pfam" id="PF00646">
    <property type="entry name" value="F-box"/>
    <property type="match status" value="1"/>
</dbReference>
<organism evidence="2 3">
    <name type="scientific">Tagetes erecta</name>
    <name type="common">African marigold</name>
    <dbReference type="NCBI Taxonomy" id="13708"/>
    <lineage>
        <taxon>Eukaryota</taxon>
        <taxon>Viridiplantae</taxon>
        <taxon>Streptophyta</taxon>
        <taxon>Embryophyta</taxon>
        <taxon>Tracheophyta</taxon>
        <taxon>Spermatophyta</taxon>
        <taxon>Magnoliopsida</taxon>
        <taxon>eudicotyledons</taxon>
        <taxon>Gunneridae</taxon>
        <taxon>Pentapetalae</taxon>
        <taxon>asterids</taxon>
        <taxon>campanulids</taxon>
        <taxon>Asterales</taxon>
        <taxon>Asteraceae</taxon>
        <taxon>Asteroideae</taxon>
        <taxon>Heliantheae alliance</taxon>
        <taxon>Tageteae</taxon>
        <taxon>Tagetes</taxon>
    </lineage>
</organism>
<dbReference type="Gene3D" id="1.20.1280.50">
    <property type="match status" value="1"/>
</dbReference>
<dbReference type="Pfam" id="PF07734">
    <property type="entry name" value="FBA_1"/>
    <property type="match status" value="1"/>
</dbReference>
<reference evidence="2" key="1">
    <citation type="journal article" date="2023" name="bioRxiv">
        <title>Improved chromosome-level genome assembly for marigold (Tagetes erecta).</title>
        <authorList>
            <person name="Jiang F."/>
            <person name="Yuan L."/>
            <person name="Wang S."/>
            <person name="Wang H."/>
            <person name="Xu D."/>
            <person name="Wang A."/>
            <person name="Fan W."/>
        </authorList>
    </citation>
    <scope>NUCLEOTIDE SEQUENCE</scope>
    <source>
        <strain evidence="2">WSJ</strain>
        <tissue evidence="2">Leaf</tissue>
    </source>
</reference>
<keyword evidence="3" id="KW-1185">Reference proteome</keyword>
<dbReference type="InterPro" id="IPR001810">
    <property type="entry name" value="F-box_dom"/>
</dbReference>
<dbReference type="InterPro" id="IPR017451">
    <property type="entry name" value="F-box-assoc_interact_dom"/>
</dbReference>
<dbReference type="InterPro" id="IPR050796">
    <property type="entry name" value="SCF_F-box_component"/>
</dbReference>
<gene>
    <name evidence="2" type="ORF">QVD17_35331</name>
</gene>
<dbReference type="SMART" id="SM00256">
    <property type="entry name" value="FBOX"/>
    <property type="match status" value="1"/>
</dbReference>
<dbReference type="Proteomes" id="UP001229421">
    <property type="component" value="Unassembled WGS sequence"/>
</dbReference>
<protein>
    <recommendedName>
        <fullName evidence="1">F-box domain-containing protein</fullName>
    </recommendedName>
</protein>
<name>A0AAD8K1X9_TARER</name>
<dbReference type="PANTHER" id="PTHR31672:SF10">
    <property type="entry name" value="F-BOX DOMAIN-CONTAINING PROTEIN"/>
    <property type="match status" value="1"/>
</dbReference>
<dbReference type="InterPro" id="IPR036047">
    <property type="entry name" value="F-box-like_dom_sf"/>
</dbReference>
<comment type="caution">
    <text evidence="2">The sequence shown here is derived from an EMBL/GenBank/DDBJ whole genome shotgun (WGS) entry which is preliminary data.</text>
</comment>
<dbReference type="NCBIfam" id="TIGR01640">
    <property type="entry name" value="F_box_assoc_1"/>
    <property type="match status" value="1"/>
</dbReference>
<dbReference type="PANTHER" id="PTHR31672">
    <property type="entry name" value="BNACNNG10540D PROTEIN"/>
    <property type="match status" value="1"/>
</dbReference>
<dbReference type="AlphaFoldDB" id="A0AAD8K1X9"/>
<evidence type="ECO:0000313" key="2">
    <source>
        <dbReference type="EMBL" id="KAK1413556.1"/>
    </source>
</evidence>
<feature type="domain" description="F-box" evidence="1">
    <location>
        <begin position="1"/>
        <end position="45"/>
    </location>
</feature>
<dbReference type="EMBL" id="JAUHHV010000009">
    <property type="protein sequence ID" value="KAK1413556.1"/>
    <property type="molecule type" value="Genomic_DNA"/>
</dbReference>
<accession>A0AAD8K1X9</accession>
<evidence type="ECO:0000313" key="3">
    <source>
        <dbReference type="Proteomes" id="UP001229421"/>
    </source>
</evidence>
<sequence length="409" mass="47961">MSDNIPFEIQIEIIKKLPIKSLIQFRSVSKSWRSLIDSSDFIHHYRTHTHHLLVSLAGLDDFDRDCFSFIDDDTFPQHRVSFNRHSFINNLYFTSIINITHGLICLYWRYEEDRRKNIIYEKDMAIIWNPIIRKAVVVIVPNVARNVYDTVLGFGVCRETNDAKIVKITCIESYRWSFYNKRLMNSIPWQVEVFTLSTGAWRRPCNNLPRKSIRFSCDSEVVDGVLYWFADDVEPGFSICNLIMSFDLTTEEFKEVKLPDSLARPDKKLLISKRRECLIVLDYDEDEDELDVYDVWMMEDGISNSFTKLFSVNGEMYPLASIHGFRKSGEPVFKVSEGDKCGEVVVYEPYSEHFDELGIYVGRRAITVSPYVETLLLHDKPDLTVYYENQIFKYRDDLFQELNLAPVDQ</sequence>